<protein>
    <submittedName>
        <fullName evidence="1">Uncharacterized protein</fullName>
    </submittedName>
</protein>
<keyword evidence="2" id="KW-1185">Reference proteome</keyword>
<evidence type="ECO:0000313" key="2">
    <source>
        <dbReference type="Proteomes" id="UP001165190"/>
    </source>
</evidence>
<dbReference type="OrthoDB" id="671858at2759"/>
<accession>A0A9W7H9B1</accession>
<dbReference type="PANTHER" id="PTHR34570">
    <property type="entry name" value="OS03G0593100 PROTEIN"/>
    <property type="match status" value="1"/>
</dbReference>
<name>A0A9W7H9B1_HIBTR</name>
<gene>
    <name evidence="1" type="ORF">HRI_000936400</name>
</gene>
<dbReference type="PANTHER" id="PTHR34570:SF7">
    <property type="entry name" value="GENOME ASSEMBLY, CHROMOSOME: A08"/>
    <property type="match status" value="1"/>
</dbReference>
<organism evidence="1 2">
    <name type="scientific">Hibiscus trionum</name>
    <name type="common">Flower of an hour</name>
    <dbReference type="NCBI Taxonomy" id="183268"/>
    <lineage>
        <taxon>Eukaryota</taxon>
        <taxon>Viridiplantae</taxon>
        <taxon>Streptophyta</taxon>
        <taxon>Embryophyta</taxon>
        <taxon>Tracheophyta</taxon>
        <taxon>Spermatophyta</taxon>
        <taxon>Magnoliopsida</taxon>
        <taxon>eudicotyledons</taxon>
        <taxon>Gunneridae</taxon>
        <taxon>Pentapetalae</taxon>
        <taxon>rosids</taxon>
        <taxon>malvids</taxon>
        <taxon>Malvales</taxon>
        <taxon>Malvaceae</taxon>
        <taxon>Malvoideae</taxon>
        <taxon>Hibiscus</taxon>
    </lineage>
</organism>
<sequence length="146" mass="16241">MGRERIDHDRVVRTQSSSIALLQERFRQLERMREMREERELLRKLSEARPKQCNEPSSSGLLLFHLLTSSSPPRQVPNLSLWSGGGSQYSRGAAASSSSTLGCMEAPLFALLPADIGTPSSASLHVGHNEFRDSEYCDDVDTSLHL</sequence>
<proteinExistence type="predicted"/>
<reference evidence="1" key="1">
    <citation type="submission" date="2023-05" db="EMBL/GenBank/DDBJ databases">
        <title>Genome and transcriptome analyses reveal genes involved in the formation of fine ridges on petal epidermal cells in Hibiscus trionum.</title>
        <authorList>
            <person name="Koshimizu S."/>
            <person name="Masuda S."/>
            <person name="Ishii T."/>
            <person name="Shirasu K."/>
            <person name="Hoshino A."/>
            <person name="Arita M."/>
        </authorList>
    </citation>
    <scope>NUCLEOTIDE SEQUENCE</scope>
    <source>
        <strain evidence="1">Hamamatsu line</strain>
    </source>
</reference>
<dbReference type="EMBL" id="BSYR01000010">
    <property type="protein sequence ID" value="GMI72671.1"/>
    <property type="molecule type" value="Genomic_DNA"/>
</dbReference>
<dbReference type="AlphaFoldDB" id="A0A9W7H9B1"/>
<comment type="caution">
    <text evidence="1">The sequence shown here is derived from an EMBL/GenBank/DDBJ whole genome shotgun (WGS) entry which is preliminary data.</text>
</comment>
<dbReference type="Proteomes" id="UP001165190">
    <property type="component" value="Unassembled WGS sequence"/>
</dbReference>
<evidence type="ECO:0000313" key="1">
    <source>
        <dbReference type="EMBL" id="GMI72671.1"/>
    </source>
</evidence>